<dbReference type="Proteomes" id="UP000595917">
    <property type="component" value="Chromosome"/>
</dbReference>
<protein>
    <submittedName>
        <fullName evidence="2">DUF3788 family protein</fullName>
    </submittedName>
</protein>
<proteinExistence type="predicted"/>
<feature type="region of interest" description="Disordered" evidence="1">
    <location>
        <begin position="1"/>
        <end position="24"/>
    </location>
</feature>
<evidence type="ECO:0000256" key="1">
    <source>
        <dbReference type="SAM" id="MobiDB-lite"/>
    </source>
</evidence>
<name>A0A7T8B8Q3_9SPIR</name>
<evidence type="ECO:0000313" key="2">
    <source>
        <dbReference type="EMBL" id="QQO08854.1"/>
    </source>
</evidence>
<dbReference type="AlphaFoldDB" id="A0A7T8B8Q3"/>
<gene>
    <name evidence="2" type="ORF">JFL75_18280</name>
</gene>
<dbReference type="EMBL" id="CP067089">
    <property type="protein sequence ID" value="QQO08854.1"/>
    <property type="molecule type" value="Genomic_DNA"/>
</dbReference>
<evidence type="ECO:0000313" key="3">
    <source>
        <dbReference type="Proteomes" id="UP000595917"/>
    </source>
</evidence>
<sequence length="157" mass="18071">MKETQQPEGWGKRLLDGSHQPAEPEIRDYLGPESCARLERLEAMFRECYDLSRSVNFPFGSSYGWAYRYTHKKALLLYVFFEEGRFCCTISVGGKNARRVEALRDTLSPKARKLWDDRYPCGDGGGWIHYTVDRDNQLGDILAFTQAKVPPRRNSGK</sequence>
<dbReference type="KEGG" id="bhc:JFL75_18280"/>
<dbReference type="Pfam" id="PF12663">
    <property type="entry name" value="DUF3788"/>
    <property type="match status" value="1"/>
</dbReference>
<dbReference type="InterPro" id="IPR024265">
    <property type="entry name" value="DUF3788"/>
</dbReference>
<dbReference type="RefSeq" id="WP_215626160.1">
    <property type="nucleotide sequence ID" value="NZ_CP067089.2"/>
</dbReference>
<reference evidence="2" key="1">
    <citation type="submission" date="2021-01" db="EMBL/GenBank/DDBJ databases">
        <title>Description of Breznakiella homolactica.</title>
        <authorList>
            <person name="Song Y."/>
            <person name="Brune A."/>
        </authorList>
    </citation>
    <scope>NUCLEOTIDE SEQUENCE</scope>
    <source>
        <strain evidence="2">RmG30</strain>
    </source>
</reference>
<organism evidence="2 3">
    <name type="scientific">Breznakiella homolactica</name>
    <dbReference type="NCBI Taxonomy" id="2798577"/>
    <lineage>
        <taxon>Bacteria</taxon>
        <taxon>Pseudomonadati</taxon>
        <taxon>Spirochaetota</taxon>
        <taxon>Spirochaetia</taxon>
        <taxon>Spirochaetales</taxon>
        <taxon>Breznakiellaceae</taxon>
        <taxon>Breznakiella</taxon>
    </lineage>
</organism>
<keyword evidence="3" id="KW-1185">Reference proteome</keyword>
<accession>A0A7T8B8Q3</accession>